<keyword evidence="6" id="KW-0460">Magnesium</keyword>
<sequence length="432" mass="45687">MNYMPADRAALFDRAALDCGRALAARPMLSVADAVARAIGLCRPVTATEDLDLFSAGGRVVAADIRSPCALPRFDHSAMDGFAVRTAGFSGSGPWTFLVADRVAAGDQASSSSFENAEAVEIFTGAMIPAGFDAVIIREKCSRHDRQFTTAYRPRPGENIRRAGEDVDQNSLLFKAGTVLTAHRIALLAAAGLSRISIVRKIRLGFITTGSELKEPGEHLAAGQIYNSNRYLFASMLSHPWLEVRDLGATPDTIEATTNIIHSAATEHDIVVTSGGMSRGGEDHVRDALTRCGGSLGVLDVAMRPGKPVSFGTLGSALFIGLPGNPMASAVTLDKIALPAIRAVAGIEHLDPVWMPAISDFGLRKKEGRTEFVPVRLQSRDASGTPVLAMLGRGSSGSLSPMAQAAGLAILPPELVTLERGMPLRFEPFSIG</sequence>
<geneLocation type="plasmid" evidence="9">
    <name>patcfbp6624</name>
</geneLocation>
<comment type="cofactor">
    <cofactor evidence="6">
        <name>Mg(2+)</name>
        <dbReference type="ChEBI" id="CHEBI:18420"/>
    </cofactor>
</comment>
<dbReference type="CDD" id="cd00887">
    <property type="entry name" value="MoeA"/>
    <property type="match status" value="1"/>
</dbReference>
<comment type="similarity">
    <text evidence="3 6">Belongs to the MoeA family.</text>
</comment>
<dbReference type="SMART" id="SM00852">
    <property type="entry name" value="MoCF_biosynth"/>
    <property type="match status" value="1"/>
</dbReference>
<comment type="catalytic activity">
    <reaction evidence="5">
        <text>adenylyl-molybdopterin + molybdate = Mo-molybdopterin + AMP + H(+)</text>
        <dbReference type="Rhea" id="RHEA:35047"/>
        <dbReference type="ChEBI" id="CHEBI:15378"/>
        <dbReference type="ChEBI" id="CHEBI:36264"/>
        <dbReference type="ChEBI" id="CHEBI:62727"/>
        <dbReference type="ChEBI" id="CHEBI:71302"/>
        <dbReference type="ChEBI" id="CHEBI:456215"/>
        <dbReference type="EC" id="2.10.1.1"/>
    </reaction>
</comment>
<dbReference type="Proteomes" id="UP000298646">
    <property type="component" value="Plasmid pAtCFBP6624"/>
</dbReference>
<dbReference type="SUPFAM" id="SSF63882">
    <property type="entry name" value="MoeA N-terminal region -like"/>
    <property type="match status" value="1"/>
</dbReference>
<name>A0AAE6BW90_AGRTU</name>
<dbReference type="InterPro" id="IPR038987">
    <property type="entry name" value="MoeA-like"/>
</dbReference>
<dbReference type="InterPro" id="IPR036425">
    <property type="entry name" value="MoaB/Mog-like_dom_sf"/>
</dbReference>
<evidence type="ECO:0000259" key="7">
    <source>
        <dbReference type="SMART" id="SM00852"/>
    </source>
</evidence>
<dbReference type="Gene3D" id="3.90.105.10">
    <property type="entry name" value="Molybdopterin biosynthesis moea protein, domain 2"/>
    <property type="match status" value="1"/>
</dbReference>
<dbReference type="InterPro" id="IPR005111">
    <property type="entry name" value="MoeA_C_domain_IV"/>
</dbReference>
<dbReference type="InterPro" id="IPR001453">
    <property type="entry name" value="MoaB/Mog_dom"/>
</dbReference>
<dbReference type="EC" id="2.10.1.1" evidence="6"/>
<keyword evidence="8" id="KW-0614">Plasmid</keyword>
<dbReference type="Pfam" id="PF03453">
    <property type="entry name" value="MoeA_N"/>
    <property type="match status" value="1"/>
</dbReference>
<dbReference type="InterPro" id="IPR036688">
    <property type="entry name" value="MoeA_C_domain_IV_sf"/>
</dbReference>
<evidence type="ECO:0000256" key="5">
    <source>
        <dbReference type="ARBA" id="ARBA00047317"/>
    </source>
</evidence>
<dbReference type="GO" id="GO:0006777">
    <property type="term" value="P:Mo-molybdopterin cofactor biosynthetic process"/>
    <property type="evidence" value="ECO:0007669"/>
    <property type="project" value="UniProtKB-UniRule"/>
</dbReference>
<gene>
    <name evidence="8" type="ORF">CFBP6624_26610</name>
</gene>
<evidence type="ECO:0000256" key="6">
    <source>
        <dbReference type="RuleBase" id="RU365090"/>
    </source>
</evidence>
<dbReference type="Pfam" id="PF03454">
    <property type="entry name" value="MoeA_C"/>
    <property type="match status" value="1"/>
</dbReference>
<evidence type="ECO:0000256" key="1">
    <source>
        <dbReference type="ARBA" id="ARBA00002901"/>
    </source>
</evidence>
<dbReference type="InterPro" id="IPR005110">
    <property type="entry name" value="MoeA_linker/N"/>
</dbReference>
<dbReference type="PANTHER" id="PTHR10192">
    <property type="entry name" value="MOLYBDOPTERIN BIOSYNTHESIS PROTEIN"/>
    <property type="match status" value="1"/>
</dbReference>
<dbReference type="EMBL" id="CP039909">
    <property type="protein sequence ID" value="QCM03748.1"/>
    <property type="molecule type" value="Genomic_DNA"/>
</dbReference>
<dbReference type="InterPro" id="IPR036135">
    <property type="entry name" value="MoeA_linker/N_sf"/>
</dbReference>
<dbReference type="SUPFAM" id="SSF63867">
    <property type="entry name" value="MoeA C-terminal domain-like"/>
    <property type="match status" value="1"/>
</dbReference>
<dbReference type="PROSITE" id="PS01079">
    <property type="entry name" value="MOCF_BIOSYNTHESIS_2"/>
    <property type="match status" value="1"/>
</dbReference>
<keyword evidence="6" id="KW-0500">Molybdenum</keyword>
<dbReference type="Gene3D" id="2.170.190.11">
    <property type="entry name" value="Molybdopterin biosynthesis moea protein, domain 3"/>
    <property type="match status" value="1"/>
</dbReference>
<keyword evidence="6" id="KW-0808">Transferase</keyword>
<organism evidence="8 9">
    <name type="scientific">Agrobacterium tumefaciens</name>
    <dbReference type="NCBI Taxonomy" id="358"/>
    <lineage>
        <taxon>Bacteria</taxon>
        <taxon>Pseudomonadati</taxon>
        <taxon>Pseudomonadota</taxon>
        <taxon>Alphaproteobacteria</taxon>
        <taxon>Hyphomicrobiales</taxon>
        <taxon>Rhizobiaceae</taxon>
        <taxon>Rhizobium/Agrobacterium group</taxon>
        <taxon>Agrobacterium</taxon>
        <taxon>Agrobacterium tumefaciens complex</taxon>
    </lineage>
</organism>
<evidence type="ECO:0000256" key="2">
    <source>
        <dbReference type="ARBA" id="ARBA00005046"/>
    </source>
</evidence>
<dbReference type="NCBIfam" id="NF045515">
    <property type="entry name" value="Glp_gephyrin"/>
    <property type="match status" value="1"/>
</dbReference>
<accession>A0AAE6BW90</accession>
<evidence type="ECO:0000256" key="3">
    <source>
        <dbReference type="ARBA" id="ARBA00010763"/>
    </source>
</evidence>
<reference evidence="8 9" key="1">
    <citation type="submission" date="2019-04" db="EMBL/GenBank/DDBJ databases">
        <title>Complete genome sequence of Agrobacterium tumefaciens CFBP6624.</title>
        <authorList>
            <person name="Haryono M."/>
            <person name="Lin Y.-C."/>
            <person name="Lai E.-M."/>
            <person name="Kuo C.-H."/>
        </authorList>
    </citation>
    <scope>NUCLEOTIDE SEQUENCE [LARGE SCALE GENOMIC DNA]</scope>
    <source>
        <strain evidence="8 9">CFBP6624</strain>
        <plasmid evidence="9">patcfbp6624</plasmid>
    </source>
</reference>
<dbReference type="PANTHER" id="PTHR10192:SF5">
    <property type="entry name" value="GEPHYRIN"/>
    <property type="match status" value="1"/>
</dbReference>
<dbReference type="RefSeq" id="WP_082179013.1">
    <property type="nucleotide sequence ID" value="NZ_CP039909.1"/>
</dbReference>
<keyword evidence="6" id="KW-0479">Metal-binding</keyword>
<dbReference type="Gene3D" id="2.40.340.10">
    <property type="entry name" value="MoeA, C-terminal, domain IV"/>
    <property type="match status" value="1"/>
</dbReference>
<dbReference type="GO" id="GO:0061599">
    <property type="term" value="F:molybdopterin molybdotransferase activity"/>
    <property type="evidence" value="ECO:0007669"/>
    <property type="project" value="UniProtKB-UniRule"/>
</dbReference>
<comment type="function">
    <text evidence="1 6">Catalyzes the insertion of molybdate into adenylated molybdopterin with the concomitant release of AMP.</text>
</comment>
<dbReference type="SUPFAM" id="SSF53218">
    <property type="entry name" value="Molybdenum cofactor biosynthesis proteins"/>
    <property type="match status" value="1"/>
</dbReference>
<dbReference type="GO" id="GO:0046872">
    <property type="term" value="F:metal ion binding"/>
    <property type="evidence" value="ECO:0007669"/>
    <property type="project" value="UniProtKB-UniRule"/>
</dbReference>
<evidence type="ECO:0000313" key="8">
    <source>
        <dbReference type="EMBL" id="QCM03748.1"/>
    </source>
</evidence>
<evidence type="ECO:0000256" key="4">
    <source>
        <dbReference type="ARBA" id="ARBA00023150"/>
    </source>
</evidence>
<proteinExistence type="inferred from homology"/>
<dbReference type="AlphaFoldDB" id="A0AAE6BW90"/>
<dbReference type="GO" id="GO:0005829">
    <property type="term" value="C:cytosol"/>
    <property type="evidence" value="ECO:0007669"/>
    <property type="project" value="TreeGrafter"/>
</dbReference>
<comment type="pathway">
    <text evidence="2 6">Cofactor biosynthesis; molybdopterin biosynthesis.</text>
</comment>
<feature type="domain" description="MoaB/Mog" evidence="7">
    <location>
        <begin position="205"/>
        <end position="343"/>
    </location>
</feature>
<evidence type="ECO:0000313" key="9">
    <source>
        <dbReference type="Proteomes" id="UP000298646"/>
    </source>
</evidence>
<dbReference type="Gene3D" id="3.40.980.10">
    <property type="entry name" value="MoaB/Mog-like domain"/>
    <property type="match status" value="1"/>
</dbReference>
<keyword evidence="4 6" id="KW-0501">Molybdenum cofactor biosynthesis</keyword>
<dbReference type="Pfam" id="PF00994">
    <property type="entry name" value="MoCF_biosynth"/>
    <property type="match status" value="1"/>
</dbReference>
<protein>
    <recommendedName>
        <fullName evidence="6">Molybdopterin molybdenumtransferase</fullName>
        <ecNumber evidence="6">2.10.1.1</ecNumber>
    </recommendedName>
</protein>
<dbReference type="InterPro" id="IPR008284">
    <property type="entry name" value="MoCF_biosynth_CS"/>
</dbReference>